<evidence type="ECO:0000313" key="4">
    <source>
        <dbReference type="Proteomes" id="UP001501237"/>
    </source>
</evidence>
<dbReference type="PROSITE" id="PS51257">
    <property type="entry name" value="PROKAR_LIPOPROTEIN"/>
    <property type="match status" value="1"/>
</dbReference>
<reference evidence="4" key="1">
    <citation type="journal article" date="2019" name="Int. J. Syst. Evol. Microbiol.">
        <title>The Global Catalogue of Microorganisms (GCM) 10K type strain sequencing project: providing services to taxonomists for standard genome sequencing and annotation.</title>
        <authorList>
            <consortium name="The Broad Institute Genomics Platform"/>
            <consortium name="The Broad Institute Genome Sequencing Center for Infectious Disease"/>
            <person name="Wu L."/>
            <person name="Ma J."/>
        </authorList>
    </citation>
    <scope>NUCLEOTIDE SEQUENCE [LARGE SCALE GENOMIC DNA]</scope>
    <source>
        <strain evidence="4">JCM 9377</strain>
    </source>
</reference>
<accession>A0ABP6Q6Y2</accession>
<sequence>MRSVPLAAALALSACVLTGACTVTAGGSVTPGKTGRTKTGQSTTGRTGTTTAGPTARATVPAQDGPRRVVSAATAGGLPKGTGDQAVTDVPVDPGEVRDGMNLVIENYVRPGSGDPVLLVAVDGVTDGTEKRREHLWRGLLDRLQWDGGVDSRPVAAGPLGGSVECFLVSLAQDGNVVCGWADATTAGIALIPDSTVATASRLFLAIRADVEG</sequence>
<comment type="caution">
    <text evidence="3">The sequence shown here is derived from an EMBL/GenBank/DDBJ whole genome shotgun (WGS) entry which is preliminary data.</text>
</comment>
<evidence type="ECO:0000256" key="2">
    <source>
        <dbReference type="SAM" id="SignalP"/>
    </source>
</evidence>
<feature type="signal peptide" evidence="2">
    <location>
        <begin position="1"/>
        <end position="25"/>
    </location>
</feature>
<proteinExistence type="predicted"/>
<dbReference type="EMBL" id="BAAAUV010000005">
    <property type="protein sequence ID" value="GAA3206746.1"/>
    <property type="molecule type" value="Genomic_DNA"/>
</dbReference>
<keyword evidence="2" id="KW-0732">Signal</keyword>
<name>A0ABP6Q6Y2_9ACTN</name>
<dbReference type="Proteomes" id="UP001501237">
    <property type="component" value="Unassembled WGS sequence"/>
</dbReference>
<evidence type="ECO:0000313" key="3">
    <source>
        <dbReference type="EMBL" id="GAA3206746.1"/>
    </source>
</evidence>
<evidence type="ECO:0008006" key="5">
    <source>
        <dbReference type="Google" id="ProtNLM"/>
    </source>
</evidence>
<evidence type="ECO:0000256" key="1">
    <source>
        <dbReference type="SAM" id="MobiDB-lite"/>
    </source>
</evidence>
<feature type="chain" id="PRO_5046806437" description="Lipoprotein" evidence="2">
    <location>
        <begin position="26"/>
        <end position="213"/>
    </location>
</feature>
<feature type="region of interest" description="Disordered" evidence="1">
    <location>
        <begin position="26"/>
        <end position="67"/>
    </location>
</feature>
<protein>
    <recommendedName>
        <fullName evidence="5">Lipoprotein</fullName>
    </recommendedName>
</protein>
<keyword evidence="4" id="KW-1185">Reference proteome</keyword>
<feature type="compositionally biased region" description="Low complexity" evidence="1">
    <location>
        <begin position="32"/>
        <end position="59"/>
    </location>
</feature>
<dbReference type="RefSeq" id="WP_344825837.1">
    <property type="nucleotide sequence ID" value="NZ_BAAAUV010000005.1"/>
</dbReference>
<organism evidence="3 4">
    <name type="scientific">Actinocorallia longicatena</name>
    <dbReference type="NCBI Taxonomy" id="111803"/>
    <lineage>
        <taxon>Bacteria</taxon>
        <taxon>Bacillati</taxon>
        <taxon>Actinomycetota</taxon>
        <taxon>Actinomycetes</taxon>
        <taxon>Streptosporangiales</taxon>
        <taxon>Thermomonosporaceae</taxon>
        <taxon>Actinocorallia</taxon>
    </lineage>
</organism>
<gene>
    <name evidence="3" type="ORF">GCM10010468_22400</name>
</gene>